<feature type="region of interest" description="Disordered" evidence="1">
    <location>
        <begin position="182"/>
        <end position="217"/>
    </location>
</feature>
<evidence type="ECO:0000256" key="1">
    <source>
        <dbReference type="SAM" id="MobiDB-lite"/>
    </source>
</evidence>
<feature type="compositionally biased region" description="Low complexity" evidence="1">
    <location>
        <begin position="80"/>
        <end position="96"/>
    </location>
</feature>
<evidence type="ECO:0000313" key="2">
    <source>
        <dbReference type="EMBL" id="KAF4665691.1"/>
    </source>
</evidence>
<feature type="compositionally biased region" description="Polar residues" evidence="1">
    <location>
        <begin position="128"/>
        <end position="140"/>
    </location>
</feature>
<name>A0A7J6M3L6_PEROL</name>
<dbReference type="EMBL" id="JABANN010000225">
    <property type="protein sequence ID" value="KAF4665691.1"/>
    <property type="molecule type" value="Genomic_DNA"/>
</dbReference>
<accession>A0A7J6M3L6</accession>
<feature type="compositionally biased region" description="Polar residues" evidence="1">
    <location>
        <begin position="270"/>
        <end position="288"/>
    </location>
</feature>
<evidence type="ECO:0000313" key="3">
    <source>
        <dbReference type="Proteomes" id="UP000572268"/>
    </source>
</evidence>
<comment type="caution">
    <text evidence="2">The sequence shown here is derived from an EMBL/GenBank/DDBJ whole genome shotgun (WGS) entry which is preliminary data.</text>
</comment>
<dbReference type="Proteomes" id="UP000572268">
    <property type="component" value="Unassembled WGS sequence"/>
</dbReference>
<feature type="region of interest" description="Disordered" evidence="1">
    <location>
        <begin position="77"/>
        <end position="148"/>
    </location>
</feature>
<feature type="compositionally biased region" description="Low complexity" evidence="1">
    <location>
        <begin position="1290"/>
        <end position="1299"/>
    </location>
</feature>
<feature type="compositionally biased region" description="Basic and acidic residues" evidence="1">
    <location>
        <begin position="1256"/>
        <end position="1266"/>
    </location>
</feature>
<protein>
    <submittedName>
        <fullName evidence="2">Uncharacterized protein</fullName>
    </submittedName>
</protein>
<feature type="region of interest" description="Disordered" evidence="1">
    <location>
        <begin position="267"/>
        <end position="289"/>
    </location>
</feature>
<organism evidence="2 3">
    <name type="scientific">Perkinsus olseni</name>
    <name type="common">Perkinsus atlanticus</name>
    <dbReference type="NCBI Taxonomy" id="32597"/>
    <lineage>
        <taxon>Eukaryota</taxon>
        <taxon>Sar</taxon>
        <taxon>Alveolata</taxon>
        <taxon>Perkinsozoa</taxon>
        <taxon>Perkinsea</taxon>
        <taxon>Perkinsida</taxon>
        <taxon>Perkinsidae</taxon>
        <taxon>Perkinsus</taxon>
    </lineage>
</organism>
<feature type="region of interest" description="Disordered" evidence="1">
    <location>
        <begin position="751"/>
        <end position="785"/>
    </location>
</feature>
<feature type="compositionally biased region" description="Basic residues" evidence="1">
    <location>
        <begin position="1314"/>
        <end position="1326"/>
    </location>
</feature>
<feature type="compositionally biased region" description="Low complexity" evidence="1">
    <location>
        <begin position="490"/>
        <end position="502"/>
    </location>
</feature>
<sequence length="1326" mass="144737">MASLRACRSFLLERHCDNLRSSTSSKELPTFLMEDFQCGEELKLLGPRGSPVRPQASIMSSIVSDTRPLPSEASLLRTASSVGPSVSRGRSSSRGSQRTRKKRDLRFGPPPKTAEYPAPNAYSPEASFRSTGGCSRSPQWSMPDRNPRGGSFDMHGVNVHVAPWSYNLPSALNIFPRRPQGSPLGGQRFPRIPSRSPGPCAYSPADMRKTVNGPWDRGIRQGVTLPEDDYTPSPCTYNNRLPPSSPKAATISRAGLVRRRESLVEGRTAQVEQQLPSPGSTLNLTSGRSFGRAKPVRGIPIAESGAGDLGPGTYGSFLRHHAVGKLKSVTSCQGRNPPGTRWMDSCLDSESDGDDEIDFDVVPHAFCPYSSSAALRSISVYPGEVDQKIGGKEDDCVVKARFGMTMGKIALEKGLQYKSPWLKVEQRNDTHAKKHLLAESGIPDNHKQHLANYYATTSLGGRSFEDVAQEWLETVSRVHFDRGDTAPDNSRVVGRGSGSVSSKSDDAEGGGVGRMGYSVPRRMDWEWLEELPISSSAFKRTSVQSRRTSIAKDPGQIFDELWEKSRDVRPLADGSIRADASGSVRLLSRLCEAMDINLRTTRFGKNWLKHSVVFCHFAVGMGGISRESLKKRTGSEARFALVTGEKAINPNVTCESSWAKAHTLIGDERTETGKRKQHFIPRPVDYVVFERFKKCVWRATGVTRLFSAVRIDAGDGFVRIQFGVEPKRGDKLIAGFVLNIPLSKDYRVDDDGSLAPSGGGQSTGVESRLAPELGEDASEEPSACDKDEEGVFVTLIMPMAAPSALSLIKLALLSATAVWSPISAGPTFEQHYTNSFVASASVEFKDEVFRTGSEARFALVTGEKAINPNVTCESSWAKAHTLIGDERTETGKRKQHFIPRPVDYVVFERFKKCVWRATGVTRLFSAVRIDAGDGFVRIQFGVEPKRGDKLIAGFVLNIPLSKDYRVDDDGSLAPSGGGQSTGVESRLAPELGEDASEEPSACDKDEEAAVLRHSVLAGSGAVYGKGIISSAFVEFNGEVIRRGSEAFFEITTGDDAEVPDVTCESPWMRLRAFNGRMDGTGKQIRPIEYKFIPRPGDNASLEKFTLCLAEATGLPRSFEAEFNEDGIRLRGDVRLGTGTLIYKFIARPGDSTEFEAYTRCLVNATALPAFFTAELIDDANPRVKVKVGQLPNKGKRLVTGLAPEVRLSIENLVDKRRPLVEAEGVDGNEGSRAQQTDEVDGRRSNEGSHGQQTDEVDGRPLNDEGRGQLTGIGGRKMRKYVRVRPTEAPSLNGKSSGKSGKTKNGGRPSDCDRQRKHKKRSGCIIL</sequence>
<reference evidence="2 3" key="1">
    <citation type="submission" date="2020-04" db="EMBL/GenBank/DDBJ databases">
        <title>Perkinsus olseni comparative genomics.</title>
        <authorList>
            <person name="Bogema D.R."/>
        </authorList>
    </citation>
    <scope>NUCLEOTIDE SEQUENCE [LARGE SCALE GENOMIC DNA]</scope>
    <source>
        <strain evidence="2">ATCC PRA-31</strain>
    </source>
</reference>
<feature type="region of interest" description="Disordered" evidence="1">
    <location>
        <begin position="483"/>
        <end position="515"/>
    </location>
</feature>
<feature type="region of interest" description="Disordered" evidence="1">
    <location>
        <begin position="1220"/>
        <end position="1326"/>
    </location>
</feature>
<gene>
    <name evidence="2" type="ORF">FOL46_003521</name>
</gene>
<proteinExistence type="predicted"/>
<feature type="region of interest" description="Disordered" evidence="1">
    <location>
        <begin position="969"/>
        <end position="1002"/>
    </location>
</feature>